<keyword evidence="3" id="KW-0175">Coiled coil</keyword>
<dbReference type="PROSITE" id="PS51519">
    <property type="entry name" value="RWP_RK"/>
    <property type="match status" value="1"/>
</dbReference>
<dbReference type="Proteomes" id="UP001652623">
    <property type="component" value="Chromosome 7"/>
</dbReference>
<dbReference type="InterPro" id="IPR003035">
    <property type="entry name" value="RWP-RK_dom"/>
</dbReference>
<dbReference type="GeneID" id="107424356"/>
<keyword evidence="2" id="KW-0805">Transcription regulation</keyword>
<feature type="domain" description="RWP-RK" evidence="7">
    <location>
        <begin position="186"/>
        <end position="272"/>
    </location>
</feature>
<keyword evidence="5" id="KW-0804">Transcription</keyword>
<dbReference type="GO" id="GO:0003677">
    <property type="term" value="F:DNA binding"/>
    <property type="evidence" value="ECO:0007669"/>
    <property type="project" value="UniProtKB-KW"/>
</dbReference>
<evidence type="ECO:0000313" key="9">
    <source>
        <dbReference type="RefSeq" id="XP_015889629.3"/>
    </source>
</evidence>
<dbReference type="GO" id="GO:0003700">
    <property type="term" value="F:DNA-binding transcription factor activity"/>
    <property type="evidence" value="ECO:0007669"/>
    <property type="project" value="InterPro"/>
</dbReference>
<evidence type="ECO:0000256" key="4">
    <source>
        <dbReference type="ARBA" id="ARBA00023125"/>
    </source>
</evidence>
<keyword evidence="8" id="KW-1185">Reference proteome</keyword>
<keyword evidence="6" id="KW-0539">Nucleus</keyword>
<evidence type="ECO:0000256" key="3">
    <source>
        <dbReference type="ARBA" id="ARBA00023054"/>
    </source>
</evidence>
<sequence length="336" mass="38724">MDSSNTHFLQSLLVFSNSANQELIRSLHKYRLDNGKGTEIERLFVFSKNGPYMEMAAVPLLKKSLKFRISEVYEGFVHGLWVCIFAFHAGHRPSTTCFPSILSISRNPKLKSIPSFANELQLIFQSSYIAEKKEPLLISPKSQTNNENHHQSKRSQPVLDQDLNCLPYSVTMSESAEEEQIDQSLPGTLEKKKKRAASDHIARIALSDLAKYFDVPIIEASRSLKIGLTVLKRKCREFGIPRWPHRKIKSIDSLIRDLQEEKCQQQEDKAAAIAVEKRQKMLESEKESIERKPFLEIKSETKRFRQDVFKRRHRARALMSQDLTTSDSENAYELQE</sequence>
<organism evidence="8 9">
    <name type="scientific">Ziziphus jujuba</name>
    <name type="common">Chinese jujube</name>
    <name type="synonym">Ziziphus sativa</name>
    <dbReference type="NCBI Taxonomy" id="326968"/>
    <lineage>
        <taxon>Eukaryota</taxon>
        <taxon>Viridiplantae</taxon>
        <taxon>Streptophyta</taxon>
        <taxon>Embryophyta</taxon>
        <taxon>Tracheophyta</taxon>
        <taxon>Spermatophyta</taxon>
        <taxon>Magnoliopsida</taxon>
        <taxon>eudicotyledons</taxon>
        <taxon>Gunneridae</taxon>
        <taxon>Pentapetalae</taxon>
        <taxon>rosids</taxon>
        <taxon>fabids</taxon>
        <taxon>Rosales</taxon>
        <taxon>Rhamnaceae</taxon>
        <taxon>Paliureae</taxon>
        <taxon>Ziziphus</taxon>
    </lineage>
</organism>
<proteinExistence type="predicted"/>
<evidence type="ECO:0000313" key="8">
    <source>
        <dbReference type="Proteomes" id="UP001652623"/>
    </source>
</evidence>
<evidence type="ECO:0000259" key="7">
    <source>
        <dbReference type="PROSITE" id="PS51519"/>
    </source>
</evidence>
<accession>A0A6P4ALG6</accession>
<gene>
    <name evidence="9" type="primary">LOC107424356</name>
</gene>
<dbReference type="PANTHER" id="PTHR46373">
    <property type="entry name" value="PROTEIN RKD4"/>
    <property type="match status" value="1"/>
</dbReference>
<name>A0A6P4ALG6_ZIZJJ</name>
<evidence type="ECO:0000256" key="6">
    <source>
        <dbReference type="ARBA" id="ARBA00023242"/>
    </source>
</evidence>
<dbReference type="KEGG" id="zju:107424356"/>
<evidence type="ECO:0000256" key="1">
    <source>
        <dbReference type="ARBA" id="ARBA00004049"/>
    </source>
</evidence>
<dbReference type="PANTHER" id="PTHR46373:SF12">
    <property type="entry name" value="PROTEIN RKD5"/>
    <property type="match status" value="1"/>
</dbReference>
<dbReference type="AlphaFoldDB" id="A0A6P4ALG6"/>
<evidence type="ECO:0000256" key="2">
    <source>
        <dbReference type="ARBA" id="ARBA00023015"/>
    </source>
</evidence>
<evidence type="ECO:0000256" key="5">
    <source>
        <dbReference type="ARBA" id="ARBA00023163"/>
    </source>
</evidence>
<reference evidence="9" key="1">
    <citation type="submission" date="2025-08" db="UniProtKB">
        <authorList>
            <consortium name="RefSeq"/>
        </authorList>
    </citation>
    <scope>IDENTIFICATION</scope>
    <source>
        <tissue evidence="9">Seedling</tissue>
    </source>
</reference>
<dbReference type="Pfam" id="PF02042">
    <property type="entry name" value="RWP-RK"/>
    <property type="match status" value="1"/>
</dbReference>
<comment type="function">
    <text evidence="1">Putative transcription factor.</text>
</comment>
<dbReference type="RefSeq" id="XP_015889629.3">
    <property type="nucleotide sequence ID" value="XM_016034143.4"/>
</dbReference>
<protein>
    <submittedName>
        <fullName evidence="9">Protein RKD5</fullName>
    </submittedName>
</protein>
<keyword evidence="4" id="KW-0238">DNA-binding</keyword>
<dbReference type="InterPro" id="IPR044607">
    <property type="entry name" value="RKD-like"/>
</dbReference>
<dbReference type="InParanoid" id="A0A6P4ALG6"/>